<dbReference type="PANTHER" id="PTHR43547:SF2">
    <property type="entry name" value="HYBRID SIGNAL TRANSDUCTION HISTIDINE KINASE C"/>
    <property type="match status" value="1"/>
</dbReference>
<dbReference type="RefSeq" id="WP_223704554.1">
    <property type="nucleotide sequence ID" value="NZ_JAINUY010000001.1"/>
</dbReference>
<dbReference type="GO" id="GO:0000155">
    <property type="term" value="F:phosphorelay sensor kinase activity"/>
    <property type="evidence" value="ECO:0007669"/>
    <property type="project" value="InterPro"/>
</dbReference>
<evidence type="ECO:0000259" key="2">
    <source>
        <dbReference type="PROSITE" id="PS50109"/>
    </source>
</evidence>
<comment type="caution">
    <text evidence="3">The sequence shown here is derived from an EMBL/GenBank/DDBJ whole genome shotgun (WGS) entry which is preliminary data.</text>
</comment>
<dbReference type="InterPro" id="IPR005467">
    <property type="entry name" value="His_kinase_dom"/>
</dbReference>
<gene>
    <name evidence="3" type="ORF">K6T82_03110</name>
</gene>
<keyword evidence="3" id="KW-0808">Transferase</keyword>
<dbReference type="EMBL" id="JAINUY010000001">
    <property type="protein sequence ID" value="MBZ4033738.1"/>
    <property type="molecule type" value="Genomic_DNA"/>
</dbReference>
<dbReference type="Pfam" id="PF02518">
    <property type="entry name" value="HATPase_c"/>
    <property type="match status" value="1"/>
</dbReference>
<dbReference type="PROSITE" id="PS50109">
    <property type="entry name" value="HIS_KIN"/>
    <property type="match status" value="1"/>
</dbReference>
<proteinExistence type="predicted"/>
<sequence length="374" mass="42692">MMDFMCIEESFEVSTSELKKLVDLLPYPIMISEDMQTENACLFFNQNFVNKIGYQLSDASNTQKLTELLYPEENYRKDIEEQWKLRQIAVKEKGKRFVKIKAQLTCKSGEKKWYEIKESIINGLHITAFVNINSDVLLQEKLKRTNVNNDRMLSILGHDLKSPISNLIAISFLAEQSEISQQEFVSLMGRVKEQSTEVLKLLDTTFTWARMNFNTMQHNDSIVDINLILENVLKIYKSALESKNIQIFIEVNELGNLFIDAEILTIIVRNLISNSIKFTPKDGTIFISATANKLIIKDNGIGMTPEMIALILENNYFTRRGTANEKGIGVGLQLVQNLAEKINCKLQIESEANRGTTIAIIFEDCIVNKNLNKS</sequence>
<dbReference type="InterPro" id="IPR003594">
    <property type="entry name" value="HATPase_dom"/>
</dbReference>
<dbReference type="Proteomes" id="UP001139366">
    <property type="component" value="Unassembled WGS sequence"/>
</dbReference>
<keyword evidence="3" id="KW-0418">Kinase</keyword>
<dbReference type="SUPFAM" id="SSF47384">
    <property type="entry name" value="Homodimeric domain of signal transducing histidine kinase"/>
    <property type="match status" value="1"/>
</dbReference>
<dbReference type="SMART" id="SM00387">
    <property type="entry name" value="HATPase_c"/>
    <property type="match status" value="1"/>
</dbReference>
<organism evidence="3 4">
    <name type="scientific">Flavobacterium potami</name>
    <dbReference type="NCBI Taxonomy" id="2872310"/>
    <lineage>
        <taxon>Bacteria</taxon>
        <taxon>Pseudomonadati</taxon>
        <taxon>Bacteroidota</taxon>
        <taxon>Flavobacteriia</taxon>
        <taxon>Flavobacteriales</taxon>
        <taxon>Flavobacteriaceae</taxon>
        <taxon>Flavobacterium</taxon>
    </lineage>
</organism>
<dbReference type="Gene3D" id="1.10.287.130">
    <property type="match status" value="1"/>
</dbReference>
<evidence type="ECO:0000256" key="1">
    <source>
        <dbReference type="ARBA" id="ARBA00022553"/>
    </source>
</evidence>
<dbReference type="PANTHER" id="PTHR43547">
    <property type="entry name" value="TWO-COMPONENT HISTIDINE KINASE"/>
    <property type="match status" value="1"/>
</dbReference>
<keyword evidence="4" id="KW-1185">Reference proteome</keyword>
<dbReference type="AlphaFoldDB" id="A0A9X1H6J6"/>
<feature type="domain" description="Histidine kinase" evidence="2">
    <location>
        <begin position="155"/>
        <end position="366"/>
    </location>
</feature>
<dbReference type="InterPro" id="IPR036890">
    <property type="entry name" value="HATPase_C_sf"/>
</dbReference>
<accession>A0A9X1H6J6</accession>
<evidence type="ECO:0000313" key="4">
    <source>
        <dbReference type="Proteomes" id="UP001139366"/>
    </source>
</evidence>
<dbReference type="Gene3D" id="3.30.565.10">
    <property type="entry name" value="Histidine kinase-like ATPase, C-terminal domain"/>
    <property type="match status" value="1"/>
</dbReference>
<dbReference type="SUPFAM" id="SSF55874">
    <property type="entry name" value="ATPase domain of HSP90 chaperone/DNA topoisomerase II/histidine kinase"/>
    <property type="match status" value="1"/>
</dbReference>
<dbReference type="InterPro" id="IPR036097">
    <property type="entry name" value="HisK_dim/P_sf"/>
</dbReference>
<keyword evidence="1" id="KW-0597">Phosphoprotein</keyword>
<name>A0A9X1H6J6_9FLAO</name>
<evidence type="ECO:0000313" key="3">
    <source>
        <dbReference type="EMBL" id="MBZ4033738.1"/>
    </source>
</evidence>
<protein>
    <submittedName>
        <fullName evidence="3">HAMP domain-containing histidine kinase</fullName>
    </submittedName>
</protein>
<reference evidence="3 4" key="1">
    <citation type="journal article" date="2023" name="Antonie Van Leeuwenhoek">
        <title>Flavobacterium potami sp. nov., a multi-metal resistance genes harbouring bacterium isolated from shallow river silt.</title>
        <authorList>
            <person name="Li S."/>
            <person name="Mao S."/>
            <person name="Mu W."/>
            <person name="Guo B."/>
            <person name="Li C."/>
            <person name="Zhu Q."/>
            <person name="Hou X."/>
            <person name="Zhao Y."/>
            <person name="Wei S."/>
            <person name="Liu H."/>
            <person name="Liu A."/>
        </authorList>
    </citation>
    <scope>NUCLEOTIDE SEQUENCE [LARGE SCALE GENOMIC DNA]</scope>
    <source>
        <strain evidence="3 4">17A</strain>
    </source>
</reference>